<comment type="subunit">
    <text evidence="11">Heterotetramer of TRAP-alpha, TRAP-beta, TRAP-delta and TRAP-gamma.</text>
</comment>
<evidence type="ECO:0000313" key="14">
    <source>
        <dbReference type="EMBL" id="CAD6188953.1"/>
    </source>
</evidence>
<dbReference type="Proteomes" id="UP000835052">
    <property type="component" value="Unassembled WGS sequence"/>
</dbReference>
<feature type="chain" id="PRO_5035840247" description="Translocon-associated protein subunit beta" evidence="13">
    <location>
        <begin position="18"/>
        <end position="190"/>
    </location>
</feature>
<comment type="caution">
    <text evidence="14">The sequence shown here is derived from an EMBL/GenBank/DDBJ whole genome shotgun (WGS) entry which is preliminary data.</text>
</comment>
<dbReference type="Pfam" id="PF05753">
    <property type="entry name" value="TRAP_beta"/>
    <property type="match status" value="1"/>
</dbReference>
<keyword evidence="10" id="KW-0325">Glycoprotein</keyword>
<comment type="function">
    <text evidence="1 11">TRAP proteins are part of a complex whose function is to bind calcium to the ER membrane and thereby regulate the retention of ER resident proteins.</text>
</comment>
<feature type="transmembrane region" description="Helical" evidence="12">
    <location>
        <begin position="153"/>
        <end position="174"/>
    </location>
</feature>
<evidence type="ECO:0000256" key="5">
    <source>
        <dbReference type="ARBA" id="ARBA00022692"/>
    </source>
</evidence>
<keyword evidence="6 13" id="KW-0732">Signal</keyword>
<dbReference type="AlphaFoldDB" id="A0A8S1H137"/>
<reference evidence="14" key="1">
    <citation type="submission" date="2020-10" db="EMBL/GenBank/DDBJ databases">
        <authorList>
            <person name="Kikuchi T."/>
        </authorList>
    </citation>
    <scope>NUCLEOTIDE SEQUENCE</scope>
    <source>
        <strain evidence="14">NKZ352</strain>
    </source>
</reference>
<evidence type="ECO:0000256" key="8">
    <source>
        <dbReference type="ARBA" id="ARBA00022989"/>
    </source>
</evidence>
<dbReference type="PANTHER" id="PTHR12861">
    <property type="entry name" value="TRANSLOCON-ASSOCIATED PROTEIN, BETA SUBUNIT PRECURSOR TRAP-BETA SIGNAL SEQUENCE RECEPTOR BETA SUBUNIT"/>
    <property type="match status" value="1"/>
</dbReference>
<organism evidence="14 15">
    <name type="scientific">Caenorhabditis auriculariae</name>
    <dbReference type="NCBI Taxonomy" id="2777116"/>
    <lineage>
        <taxon>Eukaryota</taxon>
        <taxon>Metazoa</taxon>
        <taxon>Ecdysozoa</taxon>
        <taxon>Nematoda</taxon>
        <taxon>Chromadorea</taxon>
        <taxon>Rhabditida</taxon>
        <taxon>Rhabditina</taxon>
        <taxon>Rhabditomorpha</taxon>
        <taxon>Rhabditoidea</taxon>
        <taxon>Rhabditidae</taxon>
        <taxon>Peloderinae</taxon>
        <taxon>Caenorhabditis</taxon>
    </lineage>
</organism>
<keyword evidence="5 12" id="KW-0812">Transmembrane</keyword>
<sequence>MFAKLALVALLSAVAYTVDVETQTTEAFILAHKSPLSLYAVENMDLVIEYGIYNNGDKPAKKVTLDDRHSFPTQSFDIIKGLLHVHFESVGARSNVTHSVVVRPRAFGMFNYTSAQVSYFTESNDLHVAYTNTPGEGYIYRQKEYDRKFSPKYIFFVVFAIVVAPTTLGSYLLFLKSKSRFEEFSKKKSQ</sequence>
<keyword evidence="7 11" id="KW-0256">Endoplasmic reticulum</keyword>
<dbReference type="InterPro" id="IPR008856">
    <property type="entry name" value="TRAP_beta"/>
</dbReference>
<evidence type="ECO:0000256" key="6">
    <source>
        <dbReference type="ARBA" id="ARBA00022729"/>
    </source>
</evidence>
<evidence type="ECO:0000256" key="10">
    <source>
        <dbReference type="ARBA" id="ARBA00023180"/>
    </source>
</evidence>
<evidence type="ECO:0000256" key="9">
    <source>
        <dbReference type="ARBA" id="ARBA00023136"/>
    </source>
</evidence>
<gene>
    <name evidence="14" type="ORF">CAUJ_LOCUS4872</name>
</gene>
<evidence type="ECO:0000256" key="2">
    <source>
        <dbReference type="ARBA" id="ARBA00004115"/>
    </source>
</evidence>
<feature type="signal peptide" evidence="13">
    <location>
        <begin position="1"/>
        <end position="17"/>
    </location>
</feature>
<evidence type="ECO:0000256" key="7">
    <source>
        <dbReference type="ARBA" id="ARBA00022824"/>
    </source>
</evidence>
<evidence type="ECO:0000256" key="3">
    <source>
        <dbReference type="ARBA" id="ARBA00005610"/>
    </source>
</evidence>
<dbReference type="PANTHER" id="PTHR12861:SF3">
    <property type="entry name" value="TRANSLOCON-ASSOCIATED PROTEIN SUBUNIT BETA"/>
    <property type="match status" value="1"/>
</dbReference>
<comment type="subcellular location">
    <subcellularLocation>
        <location evidence="2">Endoplasmic reticulum membrane</location>
        <topology evidence="2">Single-pass type I membrane protein</topology>
    </subcellularLocation>
</comment>
<dbReference type="PIRSF" id="PIRSF016400">
    <property type="entry name" value="TRAP_beta"/>
    <property type="match status" value="1"/>
</dbReference>
<accession>A0A8S1H137</accession>
<keyword evidence="9 11" id="KW-0472">Membrane</keyword>
<evidence type="ECO:0000256" key="13">
    <source>
        <dbReference type="SAM" id="SignalP"/>
    </source>
</evidence>
<name>A0A8S1H137_9PELO</name>
<evidence type="ECO:0000256" key="12">
    <source>
        <dbReference type="SAM" id="Phobius"/>
    </source>
</evidence>
<comment type="similarity">
    <text evidence="3 11">Belongs to the TRAP-beta family.</text>
</comment>
<keyword evidence="8 12" id="KW-1133">Transmembrane helix</keyword>
<protein>
    <recommendedName>
        <fullName evidence="4 11">Translocon-associated protein subunit beta</fullName>
        <shortName evidence="11">TRAP-beta</shortName>
    </recommendedName>
</protein>
<evidence type="ECO:0000256" key="4">
    <source>
        <dbReference type="ARBA" id="ARBA00021110"/>
    </source>
</evidence>
<keyword evidence="15" id="KW-1185">Reference proteome</keyword>
<proteinExistence type="inferred from homology"/>
<evidence type="ECO:0000313" key="15">
    <source>
        <dbReference type="Proteomes" id="UP000835052"/>
    </source>
</evidence>
<evidence type="ECO:0000256" key="11">
    <source>
        <dbReference type="PIRNR" id="PIRNR016400"/>
    </source>
</evidence>
<dbReference type="OrthoDB" id="5860827at2759"/>
<dbReference type="GO" id="GO:0005789">
    <property type="term" value="C:endoplasmic reticulum membrane"/>
    <property type="evidence" value="ECO:0007669"/>
    <property type="project" value="UniProtKB-SubCell"/>
</dbReference>
<evidence type="ECO:0000256" key="1">
    <source>
        <dbReference type="ARBA" id="ARBA00002838"/>
    </source>
</evidence>
<dbReference type="EMBL" id="CAJGYM010000009">
    <property type="protein sequence ID" value="CAD6188953.1"/>
    <property type="molecule type" value="Genomic_DNA"/>
</dbReference>